<evidence type="ECO:0008006" key="3">
    <source>
        <dbReference type="Google" id="ProtNLM"/>
    </source>
</evidence>
<keyword evidence="2" id="KW-1185">Reference proteome</keyword>
<gene>
    <name evidence="1" type="ORF">YP76_04650</name>
</gene>
<dbReference type="SUPFAM" id="SSF51658">
    <property type="entry name" value="Xylose isomerase-like"/>
    <property type="match status" value="1"/>
</dbReference>
<comment type="caution">
    <text evidence="1">The sequence shown here is derived from an EMBL/GenBank/DDBJ whole genome shotgun (WGS) entry which is preliminary data.</text>
</comment>
<dbReference type="Gene3D" id="3.20.20.150">
    <property type="entry name" value="Divalent-metal-dependent TIM barrel enzymes"/>
    <property type="match status" value="1"/>
</dbReference>
<dbReference type="AlphaFoldDB" id="A0A0M3AVR3"/>
<dbReference type="PATRIC" id="fig|56193.3.peg.958"/>
<dbReference type="InterPro" id="IPR036237">
    <property type="entry name" value="Xyl_isomerase-like_sf"/>
</dbReference>
<accession>A0A0M3AVR3</accession>
<name>A0A0M3AVR3_9SPHN</name>
<proteinExistence type="predicted"/>
<sequence>MQDVPARDFAAAAAAAGFPRVTIRLIREGPADEGYPGNRIDVAGIRDLRGRMSDLGLKLEEVEYAAIAPETQASYFRPLFEAGAELGARQVIAIVRPGFASEAAMEERFGEVCAEARAFGLSLLLEFIAGNGVSTLQDAGRMRPCGSMPSRRA</sequence>
<dbReference type="EMBL" id="LBIC01000001">
    <property type="protein sequence ID" value="KKW93935.1"/>
    <property type="molecule type" value="Genomic_DNA"/>
</dbReference>
<evidence type="ECO:0000313" key="1">
    <source>
        <dbReference type="EMBL" id="KKW93935.1"/>
    </source>
</evidence>
<dbReference type="Proteomes" id="UP000033874">
    <property type="component" value="Unassembled WGS sequence"/>
</dbReference>
<dbReference type="STRING" id="56193.YP76_04650"/>
<organism evidence="1 2">
    <name type="scientific">Sphingobium chungbukense</name>
    <dbReference type="NCBI Taxonomy" id="56193"/>
    <lineage>
        <taxon>Bacteria</taxon>
        <taxon>Pseudomonadati</taxon>
        <taxon>Pseudomonadota</taxon>
        <taxon>Alphaproteobacteria</taxon>
        <taxon>Sphingomonadales</taxon>
        <taxon>Sphingomonadaceae</taxon>
        <taxon>Sphingobium</taxon>
    </lineage>
</organism>
<protein>
    <recommendedName>
        <fullName evidence="3">Xylose isomerase-like TIM barrel domain-containing protein</fullName>
    </recommendedName>
</protein>
<reference evidence="1 2" key="1">
    <citation type="submission" date="2015-04" db="EMBL/GenBank/DDBJ databases">
        <title>Genome sequence of aromatic hydrocarbons-degrading Sphingobium chungbukense DJ77.</title>
        <authorList>
            <person name="Kim Y.-C."/>
            <person name="Chae J.-C."/>
        </authorList>
    </citation>
    <scope>NUCLEOTIDE SEQUENCE [LARGE SCALE GENOMIC DNA]</scope>
    <source>
        <strain evidence="1 2">DJ77</strain>
    </source>
</reference>
<evidence type="ECO:0000313" key="2">
    <source>
        <dbReference type="Proteomes" id="UP000033874"/>
    </source>
</evidence>